<evidence type="ECO:0000256" key="6">
    <source>
        <dbReference type="ARBA" id="ARBA00022833"/>
    </source>
</evidence>
<feature type="region of interest" description="Disordered" evidence="11">
    <location>
        <begin position="1"/>
        <end position="88"/>
    </location>
</feature>
<dbReference type="CDD" id="cd00653">
    <property type="entry name" value="RNA_pol_B_RPB2"/>
    <property type="match status" value="1"/>
</dbReference>
<dbReference type="InterPro" id="IPR014724">
    <property type="entry name" value="RNA_pol_RPB2_OB-fold"/>
</dbReference>
<comment type="similarity">
    <text evidence="1 9">Belongs to the RNA polymerase beta chain family.</text>
</comment>
<evidence type="ECO:0000256" key="10">
    <source>
        <dbReference type="RuleBase" id="RU363031"/>
    </source>
</evidence>
<dbReference type="Pfam" id="PF00562">
    <property type="entry name" value="RNA_pol_Rpb2_6"/>
    <property type="match status" value="1"/>
</dbReference>
<feature type="domain" description="RNA polymerase Rpb2" evidence="14">
    <location>
        <begin position="340"/>
        <end position="465"/>
    </location>
</feature>
<dbReference type="EMBL" id="JADFTS010000006">
    <property type="protein sequence ID" value="KAF9599753.1"/>
    <property type="molecule type" value="Genomic_DNA"/>
</dbReference>
<evidence type="ECO:0000259" key="15">
    <source>
        <dbReference type="Pfam" id="PF04563"/>
    </source>
</evidence>
<dbReference type="Gene3D" id="3.90.1800.10">
    <property type="entry name" value="RNA polymerase alpha subunit dimerisation domain"/>
    <property type="match status" value="1"/>
</dbReference>
<dbReference type="AlphaFoldDB" id="A0A835LL91"/>
<keyword evidence="2 10" id="KW-0240">DNA-directed RNA polymerase</keyword>
<dbReference type="OrthoDB" id="10248617at2759"/>
<dbReference type="GO" id="GO:0003677">
    <property type="term" value="F:DNA binding"/>
    <property type="evidence" value="ECO:0007669"/>
    <property type="project" value="InterPro"/>
</dbReference>
<evidence type="ECO:0000256" key="9">
    <source>
        <dbReference type="RuleBase" id="RU000434"/>
    </source>
</evidence>
<evidence type="ECO:0000259" key="14">
    <source>
        <dbReference type="Pfam" id="PF04561"/>
    </source>
</evidence>
<evidence type="ECO:0000313" key="20">
    <source>
        <dbReference type="Proteomes" id="UP000631114"/>
    </source>
</evidence>
<reference evidence="19 20" key="1">
    <citation type="submission" date="2020-10" db="EMBL/GenBank/DDBJ databases">
        <title>The Coptis chinensis genome and diversification of protoberbering-type alkaloids.</title>
        <authorList>
            <person name="Wang B."/>
            <person name="Shu S."/>
            <person name="Song C."/>
            <person name="Liu Y."/>
        </authorList>
    </citation>
    <scope>NUCLEOTIDE SEQUENCE [LARGE SCALE GENOMIC DNA]</scope>
    <source>
        <strain evidence="19">HL-2020</strain>
        <tissue evidence="19">Leaf</tissue>
    </source>
</reference>
<dbReference type="GO" id="GO:0032549">
    <property type="term" value="F:ribonucleoside binding"/>
    <property type="evidence" value="ECO:0007669"/>
    <property type="project" value="InterPro"/>
</dbReference>
<proteinExistence type="inferred from homology"/>
<comment type="caution">
    <text evidence="19">The sequence shown here is derived from an EMBL/GenBank/DDBJ whole genome shotgun (WGS) entry which is preliminary data.</text>
</comment>
<evidence type="ECO:0000256" key="11">
    <source>
        <dbReference type="SAM" id="MobiDB-lite"/>
    </source>
</evidence>
<dbReference type="GO" id="GO:0000428">
    <property type="term" value="C:DNA-directed RNA polymerase complex"/>
    <property type="evidence" value="ECO:0007669"/>
    <property type="project" value="UniProtKB-KW"/>
</dbReference>
<dbReference type="PANTHER" id="PTHR20856">
    <property type="entry name" value="DNA-DIRECTED RNA POLYMERASE I SUBUNIT 2"/>
    <property type="match status" value="1"/>
</dbReference>
<dbReference type="InterPro" id="IPR037033">
    <property type="entry name" value="DNA-dir_RNAP_su2_hyb_sf"/>
</dbReference>
<evidence type="ECO:0000259" key="18">
    <source>
        <dbReference type="Pfam" id="PF04567"/>
    </source>
</evidence>
<dbReference type="Pfam" id="PF04567">
    <property type="entry name" value="RNA_pol_Rpb2_5"/>
    <property type="match status" value="1"/>
</dbReference>
<evidence type="ECO:0000259" key="17">
    <source>
        <dbReference type="Pfam" id="PF04566"/>
    </source>
</evidence>
<dbReference type="InterPro" id="IPR015712">
    <property type="entry name" value="DNA-dir_RNA_pol_su2"/>
</dbReference>
<gene>
    <name evidence="19" type="ORF">IFM89_001699</name>
</gene>
<dbReference type="InterPro" id="IPR007641">
    <property type="entry name" value="RNA_pol_Rpb2_7"/>
</dbReference>
<comment type="function">
    <text evidence="10">DNA-dependent RNA polymerase catalyzes the transcription of DNA into RNA using the four ribonucleoside triphosphates as substrates.</text>
</comment>
<keyword evidence="3 10" id="KW-0808">Transferase</keyword>
<dbReference type="Pfam" id="PF04565">
    <property type="entry name" value="RNA_pol_Rpb2_3"/>
    <property type="match status" value="1"/>
</dbReference>
<keyword evidence="6" id="KW-0862">Zinc</keyword>
<evidence type="ECO:0000256" key="1">
    <source>
        <dbReference type="ARBA" id="ARBA00006835"/>
    </source>
</evidence>
<keyword evidence="5" id="KW-0479">Metal-binding</keyword>
<feature type="compositionally biased region" description="Acidic residues" evidence="11">
    <location>
        <begin position="77"/>
        <end position="88"/>
    </location>
</feature>
<evidence type="ECO:0000256" key="5">
    <source>
        <dbReference type="ARBA" id="ARBA00022723"/>
    </source>
</evidence>
<feature type="domain" description="RNA polymerase Rpb2" evidence="13">
    <location>
        <begin position="1138"/>
        <end position="1234"/>
    </location>
</feature>
<feature type="compositionally biased region" description="Acidic residues" evidence="11">
    <location>
        <begin position="1"/>
        <end position="50"/>
    </location>
</feature>
<protein>
    <recommendedName>
        <fullName evidence="10">DNA-directed RNA polymerase subunit beta</fullName>
        <ecNumber evidence="10">2.7.7.6</ecNumber>
    </recommendedName>
</protein>
<name>A0A835LL91_9MAGN</name>
<dbReference type="Pfam" id="PF04561">
    <property type="entry name" value="RNA_pol_Rpb2_2"/>
    <property type="match status" value="1"/>
</dbReference>
<sequence length="1239" mass="139852">MSSNGVDEDDVMGTNEVEEVVMGTNEDEEDVKMSDSEEEEGGFSDNDIMELVDNILSSEKPEPSSKNDKASTSTAMELEDEDDEEDERVEEVAFTEEGLSKLCREASRSFFKEYGLLSHQIHSYNDFVENGVQKVFDDIGEIDVEPGYDPSKKGGDGGWRRAKVKFGKVKLEKPMFWSNDSGKALKFLPRHARSVDGGPMDFPLMEVFKLENKSSDKFKTGKETYTQKVGISEEKKEVVIGRIPVMVGSNLCWMNGKEKDDCEFDHGGYFVVKGAEKAFVAQERISLKRLWVFDQPDWNISYRTEIRRRRVDLKIEEVSASECEHLQRTKVLNVHFLGCTIPLWVFLFALGMPSDKEIIEMIDCNLSDESSVKLLLSTISYADDQHEGFRRGGYSSKKIDELIKGTRYPPKESTRDCLDKYLFPTLTGSKQKALFLGYMVKRLLQSYSGQGKPDNKDDFRNKRLDLAGELLERELRNHIKHAERRMVKAMQRDLYGERNLRQIEHYLDASLITNGLTKAFSTGAWSHHFKYSEKINGVVANLRRTNPLQTMCDMRKTRQHVQYSGKVGDARFPHPSHWGKLCFLSTSDGENCGLVKNMAITGIVSTNLIQPLLGILLVCGMEKLSDDLSPLSLKGKNKIFLDGEWVGVCRDSLSLVNTLKRKRRSKEVPPQVEIKRDQQQEEVRIFTDSGRILRPLLVVENLKKINLLKGGYNIHSLMNKGVIELVGIEEEEDCQTAWGVKYLFSEEKVYTHCELDPSFLLGLSCGIIPFTNHDHARRALYQSEKHSQQAIGFSTTNPKIRVDALSHQLYYPQRPLFRTVISDCLGKPEYPLGKNVHPMSEIYNGQNAIVAVNVHQGYNQEDSLVMNRASLERGMFRTEHIRCYKAEVENKEILETKRMKSKDKIDFGKMPSKIGRVDSLDDDGFPFIGANLQSGDIVIGKCAESGADHSIKLKHTERGKVQKVILSANDEGTNFAAVSLRQVRSPIVGDKFSSMHGQKGVIGLLESQENFPFTHQGIVPDIVINPHAFPTRQTPGQLLEAALGKGIACGGLMRYATPFTTPSIDQITDQLHRAGYSRWGHERVYSGHYGEMMRSLIFIGPTFYQRLIHMAEDKVKFRNTGPVHPLTRQPVADRKRFGGVKFGEMERDCLLAHGAAANLHERLFTLSDFSQMHICGKCSHISNVIQRSVAGGGKIRGPFCRFCDSAEHVVKVNVPYGAKLLCQELFSMGISVKFGTEPC</sequence>
<dbReference type="InterPro" id="IPR007120">
    <property type="entry name" value="DNA-dir_RNAP_su2_dom"/>
</dbReference>
<organism evidence="19 20">
    <name type="scientific">Coptis chinensis</name>
    <dbReference type="NCBI Taxonomy" id="261450"/>
    <lineage>
        <taxon>Eukaryota</taxon>
        <taxon>Viridiplantae</taxon>
        <taxon>Streptophyta</taxon>
        <taxon>Embryophyta</taxon>
        <taxon>Tracheophyta</taxon>
        <taxon>Spermatophyta</taxon>
        <taxon>Magnoliopsida</taxon>
        <taxon>Ranunculales</taxon>
        <taxon>Ranunculaceae</taxon>
        <taxon>Coptidoideae</taxon>
        <taxon>Coptis</taxon>
    </lineage>
</organism>
<comment type="catalytic activity">
    <reaction evidence="8 10">
        <text>RNA(n) + a ribonucleoside 5'-triphosphate = RNA(n+1) + diphosphate</text>
        <dbReference type="Rhea" id="RHEA:21248"/>
        <dbReference type="Rhea" id="RHEA-COMP:14527"/>
        <dbReference type="Rhea" id="RHEA-COMP:17342"/>
        <dbReference type="ChEBI" id="CHEBI:33019"/>
        <dbReference type="ChEBI" id="CHEBI:61557"/>
        <dbReference type="ChEBI" id="CHEBI:140395"/>
        <dbReference type="EC" id="2.7.7.6"/>
    </reaction>
</comment>
<evidence type="ECO:0000259" key="16">
    <source>
        <dbReference type="Pfam" id="PF04565"/>
    </source>
</evidence>
<keyword evidence="7 10" id="KW-0804">Transcription</keyword>
<dbReference type="InterPro" id="IPR007642">
    <property type="entry name" value="RNA_pol_Rpb2_2"/>
</dbReference>
<dbReference type="FunFam" id="3.90.1800.10:FF:000006">
    <property type="entry name" value="DNA-directed RNA polymerase subunit beta"/>
    <property type="match status" value="1"/>
</dbReference>
<dbReference type="PROSITE" id="PS01166">
    <property type="entry name" value="RNA_POL_BETA"/>
    <property type="match status" value="1"/>
</dbReference>
<feature type="domain" description="DNA-directed RNA polymerase subunit 2 hybrid-binding" evidence="12">
    <location>
        <begin position="765"/>
        <end position="1136"/>
    </location>
</feature>
<dbReference type="GO" id="GO:0003899">
    <property type="term" value="F:DNA-directed RNA polymerase activity"/>
    <property type="evidence" value="ECO:0007669"/>
    <property type="project" value="UniProtKB-EC"/>
</dbReference>
<dbReference type="Proteomes" id="UP000631114">
    <property type="component" value="Unassembled WGS sequence"/>
</dbReference>
<dbReference type="InterPro" id="IPR007645">
    <property type="entry name" value="RNA_pol_Rpb2_3"/>
</dbReference>
<dbReference type="Gene3D" id="3.90.1100.10">
    <property type="match status" value="2"/>
</dbReference>
<evidence type="ECO:0000313" key="19">
    <source>
        <dbReference type="EMBL" id="KAF9599753.1"/>
    </source>
</evidence>
<dbReference type="InterPro" id="IPR007647">
    <property type="entry name" value="RNA_pol_Rpb2_5"/>
</dbReference>
<keyword evidence="4 10" id="KW-0548">Nucleotidyltransferase</keyword>
<dbReference type="Gene3D" id="3.90.1110.10">
    <property type="entry name" value="RNA polymerase Rpb2, domain 2"/>
    <property type="match status" value="1"/>
</dbReference>
<feature type="domain" description="RNA polymerase Rpb2" evidence="18">
    <location>
        <begin position="716"/>
        <end position="757"/>
    </location>
</feature>
<dbReference type="SUPFAM" id="SSF64484">
    <property type="entry name" value="beta and beta-prime subunits of DNA dependent RNA-polymerase"/>
    <property type="match status" value="1"/>
</dbReference>
<feature type="domain" description="RNA polymerase beta subunit protrusion" evidence="15">
    <location>
        <begin position="115"/>
        <end position="499"/>
    </location>
</feature>
<dbReference type="EC" id="2.7.7.6" evidence="10"/>
<evidence type="ECO:0000256" key="8">
    <source>
        <dbReference type="ARBA" id="ARBA00048552"/>
    </source>
</evidence>
<feature type="domain" description="RNA polymerase Rpb2" evidence="17">
    <location>
        <begin position="639"/>
        <end position="700"/>
    </location>
</feature>
<dbReference type="InterPro" id="IPR007644">
    <property type="entry name" value="RNA_pol_bsu_protrusion"/>
</dbReference>
<evidence type="ECO:0000256" key="4">
    <source>
        <dbReference type="ARBA" id="ARBA00022695"/>
    </source>
</evidence>
<evidence type="ECO:0000256" key="3">
    <source>
        <dbReference type="ARBA" id="ARBA00022679"/>
    </source>
</evidence>
<evidence type="ECO:0000259" key="12">
    <source>
        <dbReference type="Pfam" id="PF00562"/>
    </source>
</evidence>
<dbReference type="InterPro" id="IPR037034">
    <property type="entry name" value="RNA_pol_Rpb2_2_sf"/>
</dbReference>
<dbReference type="Gene3D" id="2.40.270.10">
    <property type="entry name" value="DNA-directed RNA polymerase, subunit 2, domain 6"/>
    <property type="match status" value="1"/>
</dbReference>
<dbReference type="Gene3D" id="2.40.50.150">
    <property type="match status" value="1"/>
</dbReference>
<dbReference type="InterPro" id="IPR007646">
    <property type="entry name" value="RNA_pol_Rpb2_4"/>
</dbReference>
<dbReference type="Pfam" id="PF04560">
    <property type="entry name" value="RNA_pol_Rpb2_7"/>
    <property type="match status" value="1"/>
</dbReference>
<dbReference type="InterPro" id="IPR007121">
    <property type="entry name" value="RNA_pol_bsu_CS"/>
</dbReference>
<dbReference type="FunFam" id="3.90.1100.10:FF:000015">
    <property type="entry name" value="DNA-directed RNA polymerase subunit beta"/>
    <property type="match status" value="1"/>
</dbReference>
<dbReference type="GO" id="GO:0006351">
    <property type="term" value="P:DNA-templated transcription"/>
    <property type="evidence" value="ECO:0007669"/>
    <property type="project" value="InterPro"/>
</dbReference>
<keyword evidence="20" id="KW-1185">Reference proteome</keyword>
<evidence type="ECO:0000256" key="2">
    <source>
        <dbReference type="ARBA" id="ARBA00022478"/>
    </source>
</evidence>
<evidence type="ECO:0000259" key="13">
    <source>
        <dbReference type="Pfam" id="PF04560"/>
    </source>
</evidence>
<accession>A0A835LL91</accession>
<feature type="domain" description="RNA polymerase Rpb2" evidence="16">
    <location>
        <begin position="542"/>
        <end position="601"/>
    </location>
</feature>
<dbReference type="Pfam" id="PF04566">
    <property type="entry name" value="RNA_pol_Rpb2_4"/>
    <property type="match status" value="1"/>
</dbReference>
<feature type="compositionally biased region" description="Basic and acidic residues" evidence="11">
    <location>
        <begin position="59"/>
        <end position="69"/>
    </location>
</feature>
<evidence type="ECO:0000256" key="7">
    <source>
        <dbReference type="ARBA" id="ARBA00023163"/>
    </source>
</evidence>
<dbReference type="FunFam" id="2.40.50.150:FF:000005">
    <property type="entry name" value="DNA-directed RNA polymerase subunit beta"/>
    <property type="match status" value="1"/>
</dbReference>
<dbReference type="Pfam" id="PF04563">
    <property type="entry name" value="RNA_pol_Rpb2_1"/>
    <property type="match status" value="1"/>
</dbReference>
<dbReference type="GO" id="GO:0046872">
    <property type="term" value="F:metal ion binding"/>
    <property type="evidence" value="ECO:0007669"/>
    <property type="project" value="UniProtKB-KW"/>
</dbReference>